<dbReference type="InterPro" id="IPR008902">
    <property type="entry name" value="Rhamnosid_concanavalin"/>
</dbReference>
<evidence type="ECO:0000259" key="7">
    <source>
        <dbReference type="Pfam" id="PF17390"/>
    </source>
</evidence>
<name>E0RS08_WINT6</name>
<keyword evidence="3" id="KW-0378">Hydrolase</keyword>
<evidence type="ECO:0000259" key="6">
    <source>
        <dbReference type="Pfam" id="PF17389"/>
    </source>
</evidence>
<dbReference type="InterPro" id="IPR036116">
    <property type="entry name" value="FN3_sf"/>
</dbReference>
<dbReference type="Gene3D" id="1.50.10.10">
    <property type="match status" value="1"/>
</dbReference>
<dbReference type="Proteomes" id="UP000001296">
    <property type="component" value="Chromosome"/>
</dbReference>
<dbReference type="InterPro" id="IPR012341">
    <property type="entry name" value="6hp_glycosidase-like_sf"/>
</dbReference>
<reference evidence="8 9" key="2">
    <citation type="journal article" date="2010" name="J. Bacteriol.">
        <title>Genome sequence of the polysaccharide-degrading, thermophilic anaerobe Spirochaeta thermophila DSM 6192.</title>
        <authorList>
            <person name="Angelov A."/>
            <person name="Liebl S."/>
            <person name="Ballschmiter M."/>
            <person name="Bomeke M."/>
            <person name="Lehmann R."/>
            <person name="Liesegang H."/>
            <person name="Daniel R."/>
            <person name="Liebl W."/>
        </authorList>
    </citation>
    <scope>NUCLEOTIDE SEQUENCE [LARGE SCALE GENOMIC DNA]</scope>
    <source>
        <strain evidence="9">ATCC 49972 / DSM 6192 / RI 19.B1</strain>
    </source>
</reference>
<dbReference type="GO" id="GO:0005975">
    <property type="term" value="P:carbohydrate metabolic process"/>
    <property type="evidence" value="ECO:0007669"/>
    <property type="project" value="InterPro"/>
</dbReference>
<dbReference type="GO" id="GO:0030596">
    <property type="term" value="F:alpha-L-rhamnosidase activity"/>
    <property type="evidence" value="ECO:0007669"/>
    <property type="project" value="UniProtKB-EC"/>
</dbReference>
<dbReference type="InterPro" id="IPR035398">
    <property type="entry name" value="Bac_rhamnosid_C"/>
</dbReference>
<dbReference type="PIRSF" id="PIRSF010631">
    <property type="entry name" value="A-rhamnsds"/>
    <property type="match status" value="1"/>
</dbReference>
<dbReference type="InterPro" id="IPR035396">
    <property type="entry name" value="Bac_rhamnosid6H"/>
</dbReference>
<accession>E0RS08</accession>
<dbReference type="Pfam" id="PF25788">
    <property type="entry name" value="Ig_Rha78A_N"/>
    <property type="match status" value="1"/>
</dbReference>
<dbReference type="Gene3D" id="2.60.120.260">
    <property type="entry name" value="Galactose-binding domain-like"/>
    <property type="match status" value="2"/>
</dbReference>
<dbReference type="AlphaFoldDB" id="E0RS08"/>
<reference key="1">
    <citation type="submission" date="2009-08" db="EMBL/GenBank/DDBJ databases">
        <title>The genome sequence of Spirochaeta thermophila DSM6192.</title>
        <authorList>
            <person name="Angelov A."/>
            <person name="Mientus M."/>
            <person name="Wittenberg S."/>
            <person name="Lehmann R."/>
            <person name="Liesegang H."/>
            <person name="Daniel R."/>
            <person name="Liebl W."/>
        </authorList>
    </citation>
    <scope>NUCLEOTIDE SEQUENCE</scope>
    <source>
        <strain>DSM 6192</strain>
    </source>
</reference>
<dbReference type="Pfam" id="PF17390">
    <property type="entry name" value="Bac_rhamnosid_C"/>
    <property type="match status" value="1"/>
</dbReference>
<dbReference type="HOGENOM" id="CLU_002926_1_1_12"/>
<evidence type="ECO:0000256" key="1">
    <source>
        <dbReference type="ARBA" id="ARBA00001445"/>
    </source>
</evidence>
<protein>
    <recommendedName>
        <fullName evidence="2">alpha-L-rhamnosidase</fullName>
        <ecNumber evidence="2">3.2.1.40</ecNumber>
    </recommendedName>
</protein>
<dbReference type="InterPro" id="IPR016007">
    <property type="entry name" value="Alpha_rhamnosid"/>
</dbReference>
<dbReference type="KEGG" id="sta:STHERM_c08460"/>
<evidence type="ECO:0000259" key="4">
    <source>
        <dbReference type="Pfam" id="PF05592"/>
    </source>
</evidence>
<dbReference type="Pfam" id="PF05592">
    <property type="entry name" value="Bac_rhamnosid"/>
    <property type="match status" value="1"/>
</dbReference>
<dbReference type="InterPro" id="IPR013737">
    <property type="entry name" value="Bac_rhamnosid_N"/>
</dbReference>
<dbReference type="EMBL" id="CP001698">
    <property type="protein sequence ID" value="ADN01795.1"/>
    <property type="molecule type" value="Genomic_DNA"/>
</dbReference>
<evidence type="ECO:0000259" key="5">
    <source>
        <dbReference type="Pfam" id="PF08531"/>
    </source>
</evidence>
<dbReference type="SUPFAM" id="SSF48208">
    <property type="entry name" value="Six-hairpin glycosidases"/>
    <property type="match status" value="1"/>
</dbReference>
<dbReference type="PANTHER" id="PTHR33307">
    <property type="entry name" value="ALPHA-RHAMNOSIDASE (EUROFUNG)"/>
    <property type="match status" value="1"/>
</dbReference>
<sequence>MVHVYDVMCEGQRFPLGLSTARPRFSWRIGAAEGVGDLFQEAFQIQVALDEGFTSPVWDSGMVHEGRSQWVDYGGPELSPCTRYYVRVRVKPIGGELSPWSDATWFETGLPEWTAPFVSPEPVERVGRSSRPRYVRREFSIDRSVAGARLYATALGLYELSINGRRVGDSFFTPGWTSYRRRLLYQTYDVTDYLRPGRNVVAGIVANGWYRGELTWFLERNLYGREIALSVDLRWKEEGGEGRLVTDSTWRSSDGPLVYAELYHGEVYDSRLEVPGWDLPGFDDGEWEECRVLEISGRAVEAQEAPPVRIHERLAPVRIITTPRGEKVLDFGQNLTGWVRFRVRGRSGDRVRLRHAEILDKEGNFYTDNLRKARNIVEYVLKGEGEEEFSPRFSFQGFRYVCVDEWPGEINPSDFTAEVLHSDMEPLLEFRCSHEPLNRLHHNIQWSWKGNSLAIPTDCPQRDERLGWTGDAAMFVGTATYLSDARSFLLQWLVDMTLDQRRDGAVPFVVPDVLSLLEQQDPNFREPPFGSAGWGDAITICPWTLYRRYGDRRILERLYPAMQRWVEYMRAQAREGLVWERGFHFGDWVALDAEEGSYVGLTPLPLIATAFYALSTEILARTAGVLGLEEDERRYKDLHKRIAAAWCREFFTGEGRLRVETQTGYTLGLAFGLVPESAREEAAARLADLVREKGHLTTGFLGTPFLLRVLSDHGYTDLAYTLLLRDEYPSWLYEVKAGATTIWEHWDGIKPDGTMWSPQMNSFNHYAYGAVGEWMYAVMGGIRAEDGGPGFSSFSLEPLPGGDVRECSVHYRSPYGLIASSWTIEDGRMHWVFEVPPNTKATVRLWGVESRSVEGAAKLGLQDRIEDGGPCAAAQVGSGRYELICPVPVRRFRSMT</sequence>
<gene>
    <name evidence="8" type="ordered locus">STHERM_c08460</name>
</gene>
<dbReference type="InterPro" id="IPR008928">
    <property type="entry name" value="6-hairpin_glycosidase_sf"/>
</dbReference>
<dbReference type="Pfam" id="PF08531">
    <property type="entry name" value="Bac_rhamnosid_N"/>
    <property type="match status" value="1"/>
</dbReference>
<dbReference type="RefSeq" id="WP_013313636.1">
    <property type="nucleotide sequence ID" value="NC_014484.1"/>
</dbReference>
<proteinExistence type="predicted"/>
<dbReference type="CAZy" id="GH78">
    <property type="family name" value="Glycoside Hydrolase Family 78"/>
</dbReference>
<dbReference type="PaxDb" id="665571-STHERM_c08460"/>
<evidence type="ECO:0000313" key="8">
    <source>
        <dbReference type="EMBL" id="ADN01795.1"/>
    </source>
</evidence>
<dbReference type="PANTHER" id="PTHR33307:SF6">
    <property type="entry name" value="ALPHA-RHAMNOSIDASE (EUROFUNG)-RELATED"/>
    <property type="match status" value="1"/>
</dbReference>
<dbReference type="eggNOG" id="COG3408">
    <property type="taxonomic scope" value="Bacteria"/>
</dbReference>
<organism evidence="8 9">
    <name type="scientific">Winmispira thermophila (strain ATCC 49972 / DSM 6192 / RI 19.B1)</name>
    <name type="common">Spirochaeta thermophila</name>
    <dbReference type="NCBI Taxonomy" id="665571"/>
    <lineage>
        <taxon>Bacteria</taxon>
        <taxon>Pseudomonadati</taxon>
        <taxon>Spirochaetota</taxon>
        <taxon>Spirochaetia</taxon>
        <taxon>Winmispirales</taxon>
        <taxon>Winmispiraceae</taxon>
        <taxon>Winmispira</taxon>
    </lineage>
</organism>
<dbReference type="Gene3D" id="2.60.40.10">
    <property type="entry name" value="Immunoglobulins"/>
    <property type="match status" value="1"/>
</dbReference>
<dbReference type="Gene3D" id="2.60.420.10">
    <property type="entry name" value="Maltose phosphorylase, domain 3"/>
    <property type="match status" value="1"/>
</dbReference>
<feature type="domain" description="Bacterial alpha-L-rhamnosidase N-terminal" evidence="5">
    <location>
        <begin position="144"/>
        <end position="312"/>
    </location>
</feature>
<dbReference type="Pfam" id="PF17389">
    <property type="entry name" value="Bac_rhamnosid6H"/>
    <property type="match status" value="1"/>
</dbReference>
<comment type="catalytic activity">
    <reaction evidence="1">
        <text>Hydrolysis of terminal non-reducing alpha-L-rhamnose residues in alpha-L-rhamnosides.</text>
        <dbReference type="EC" id="3.2.1.40"/>
    </reaction>
</comment>
<feature type="domain" description="Alpha-L-rhamnosidase six-hairpin glycosidase" evidence="6">
    <location>
        <begin position="429"/>
        <end position="778"/>
    </location>
</feature>
<evidence type="ECO:0000256" key="2">
    <source>
        <dbReference type="ARBA" id="ARBA00012652"/>
    </source>
</evidence>
<dbReference type="EC" id="3.2.1.40" evidence="2"/>
<feature type="domain" description="Alpha-L-rhamnosidase C-terminal" evidence="7">
    <location>
        <begin position="781"/>
        <end position="853"/>
    </location>
</feature>
<feature type="domain" description="Alpha-L-rhamnosidase concanavalin-like" evidence="4">
    <location>
        <begin position="321"/>
        <end position="421"/>
    </location>
</feature>
<evidence type="ECO:0000256" key="3">
    <source>
        <dbReference type="ARBA" id="ARBA00022801"/>
    </source>
</evidence>
<dbReference type="InterPro" id="IPR013783">
    <property type="entry name" value="Ig-like_fold"/>
</dbReference>
<dbReference type="SUPFAM" id="SSF49265">
    <property type="entry name" value="Fibronectin type III"/>
    <property type="match status" value="1"/>
</dbReference>
<evidence type="ECO:0000313" key="9">
    <source>
        <dbReference type="Proteomes" id="UP000001296"/>
    </source>
</evidence>